<evidence type="ECO:0000256" key="1">
    <source>
        <dbReference type="ARBA" id="ARBA00007538"/>
    </source>
</evidence>
<gene>
    <name evidence="3" type="primary">AIM41</name>
    <name evidence="4" type="ORF">BRENAR_LOCUS4889</name>
</gene>
<dbReference type="PANTHER" id="PTHR28055">
    <property type="entry name" value="ALTERED INHERITANCE OF MITOCHONDRIA PROTEIN 41, MITOCHONDRIAL"/>
    <property type="match status" value="1"/>
</dbReference>
<reference evidence="4 5" key="1">
    <citation type="submission" date="2018-12" db="EMBL/GenBank/DDBJ databases">
        <authorList>
            <person name="Tiukova I."/>
            <person name="Dainat J."/>
        </authorList>
    </citation>
    <scope>NUCLEOTIDE SEQUENCE [LARGE SCALE GENOMIC DNA]</scope>
</reference>
<dbReference type="Pfam" id="PF09424">
    <property type="entry name" value="YqeY"/>
    <property type="match status" value="1"/>
</dbReference>
<organism evidence="4 5">
    <name type="scientific">Brettanomyces naardenensis</name>
    <name type="common">Yeast</name>
    <dbReference type="NCBI Taxonomy" id="13370"/>
    <lineage>
        <taxon>Eukaryota</taxon>
        <taxon>Fungi</taxon>
        <taxon>Dikarya</taxon>
        <taxon>Ascomycota</taxon>
        <taxon>Saccharomycotina</taxon>
        <taxon>Pichiomycetes</taxon>
        <taxon>Pichiales</taxon>
        <taxon>Pichiaceae</taxon>
        <taxon>Brettanomyces</taxon>
    </lineage>
</organism>
<dbReference type="PANTHER" id="PTHR28055:SF1">
    <property type="entry name" value="ALTERED INHERITANCE OF MITOCHONDRIA PROTEIN 41, MITOCHONDRIAL"/>
    <property type="match status" value="1"/>
</dbReference>
<keyword evidence="2 3" id="KW-0496">Mitochondrion</keyword>
<dbReference type="EMBL" id="CAACVR010000075">
    <property type="protein sequence ID" value="VEU24161.1"/>
    <property type="molecule type" value="Genomic_DNA"/>
</dbReference>
<dbReference type="FunCoup" id="A0A448YTC6">
    <property type="interactions" value="107"/>
</dbReference>
<evidence type="ECO:0000256" key="2">
    <source>
        <dbReference type="ARBA" id="ARBA00023128"/>
    </source>
</evidence>
<dbReference type="GO" id="GO:0016884">
    <property type="term" value="F:carbon-nitrogen ligase activity, with glutamine as amido-N-donor"/>
    <property type="evidence" value="ECO:0007669"/>
    <property type="project" value="UniProtKB-UniRule"/>
</dbReference>
<dbReference type="Proteomes" id="UP000290900">
    <property type="component" value="Unassembled WGS sequence"/>
</dbReference>
<name>A0A448YTC6_BRENA</name>
<protein>
    <recommendedName>
        <fullName evidence="3">Altered inheritance of mitochondria protein 41</fullName>
    </recommendedName>
</protein>
<dbReference type="GO" id="GO:0005739">
    <property type="term" value="C:mitochondrion"/>
    <property type="evidence" value="ECO:0007669"/>
    <property type="project" value="UniProtKB-SubCell"/>
</dbReference>
<dbReference type="AlphaFoldDB" id="A0A448YTC6"/>
<accession>A0A448YTC6</accession>
<evidence type="ECO:0000313" key="5">
    <source>
        <dbReference type="Proteomes" id="UP000290900"/>
    </source>
</evidence>
<dbReference type="STRING" id="13370.A0A448YTC6"/>
<dbReference type="InterPro" id="IPR019004">
    <property type="entry name" value="YqeY/Aim41"/>
</dbReference>
<dbReference type="OrthoDB" id="538640at2759"/>
<keyword evidence="5" id="KW-1185">Reference proteome</keyword>
<evidence type="ECO:0000256" key="3">
    <source>
        <dbReference type="RuleBase" id="RU365099"/>
    </source>
</evidence>
<comment type="similarity">
    <text evidence="1 3">Belongs to the AIM41 family.</text>
</comment>
<dbReference type="InterPro" id="IPR042184">
    <property type="entry name" value="YqeY/Aim41_N"/>
</dbReference>
<dbReference type="SUPFAM" id="SSF89095">
    <property type="entry name" value="GatB/YqeY motif"/>
    <property type="match status" value="1"/>
</dbReference>
<sequence>MFRYALRSQGARFSNQIGQFGRRLASGSTPAYEELMKSLRADLKHNIRMRADPLEKNVIRSILTEVKNMEIAARGEGQDEFKLYDLLNKMIKDRKNSAEVYMKEGSPDRFKQVGLNELREADFLVKYLKELPVASDEAVEEKVRGLAETLQKEGLLTDKKSLFQRVPWKLIKSDWNAPKSSVNRAIDKVYGELGE</sequence>
<dbReference type="InterPro" id="IPR003789">
    <property type="entry name" value="Asn/Gln_tRNA_amidoTrase-B-like"/>
</dbReference>
<comment type="subcellular location">
    <subcellularLocation>
        <location evidence="3">Mitochondrion</location>
    </subcellularLocation>
</comment>
<proteinExistence type="inferred from homology"/>
<evidence type="ECO:0000313" key="4">
    <source>
        <dbReference type="EMBL" id="VEU24161.1"/>
    </source>
</evidence>
<dbReference type="InParanoid" id="A0A448YTC6"/>
<dbReference type="Gene3D" id="1.10.1510.10">
    <property type="entry name" value="Uncharacterised protein YqeY/AIM41 PF09424, N-terminal domain"/>
    <property type="match status" value="1"/>
</dbReference>